<organism evidence="1 2">
    <name type="scientific">Rhodococcus ruber</name>
    <dbReference type="NCBI Taxonomy" id="1830"/>
    <lineage>
        <taxon>Bacteria</taxon>
        <taxon>Bacillati</taxon>
        <taxon>Actinomycetota</taxon>
        <taxon>Actinomycetes</taxon>
        <taxon>Mycobacteriales</taxon>
        <taxon>Nocardiaceae</taxon>
        <taxon>Rhodococcus</taxon>
    </lineage>
</organism>
<dbReference type="EMBL" id="JAPWIJ010000002">
    <property type="protein sequence ID" value="MCZ4518093.1"/>
    <property type="molecule type" value="Genomic_DNA"/>
</dbReference>
<protein>
    <recommendedName>
        <fullName evidence="3">Condensation domain-containing protein</fullName>
    </recommendedName>
</protein>
<keyword evidence="2" id="KW-1185">Reference proteome</keyword>
<comment type="caution">
    <text evidence="1">The sequence shown here is derived from an EMBL/GenBank/DDBJ whole genome shotgun (WGS) entry which is preliminary data.</text>
</comment>
<name>A0ABT4MAW6_9NOCA</name>
<accession>A0ABT4MAW6</accession>
<evidence type="ECO:0000313" key="1">
    <source>
        <dbReference type="EMBL" id="MCZ4518093.1"/>
    </source>
</evidence>
<proteinExistence type="predicted"/>
<gene>
    <name evidence="1" type="ORF">O4220_06140</name>
</gene>
<sequence>MSRDSSRKHKVAGADLMMVEMRYIGVAGPARHLDIADVRSTLSSLADAGTHTRIGLQPKAGTVRWEASRILDPRTVREVDAASSPAELEAAIMQVRRREGPRLPLEVTICGEYLFVDVAHGLSDGKLFVDLVEALHLNAVEGLSAWSTTPESRHVLPRALFRWYALHPGKLKESLAAVKALRELKSLSAAEAGPAPAVEHDDVVPWRPSPAVVIAQSSATTEAAVSAWRKANSPSAGAATVALWLVRRAFDEVGLESVPGVTVAVNCRRYLPENTVLNGNFAIGLNVAVSGERSIEPQAKTLNTVYASGLPLALMGVVSAQLRLGKSLTPAVPDTVSRHPKVVMMYSDLGRPPSWARVPWSKNEGMQFAGLLDPAGPDAVTVMCGVVGRERTYSVSFHDNVFDRGRIEEALALVVSDPLALLGSVPANDPG</sequence>
<evidence type="ECO:0008006" key="3">
    <source>
        <dbReference type="Google" id="ProtNLM"/>
    </source>
</evidence>
<dbReference type="Proteomes" id="UP001081071">
    <property type="component" value="Unassembled WGS sequence"/>
</dbReference>
<evidence type="ECO:0000313" key="2">
    <source>
        <dbReference type="Proteomes" id="UP001081071"/>
    </source>
</evidence>
<reference evidence="1" key="1">
    <citation type="submission" date="2022-12" db="EMBL/GenBank/DDBJ databases">
        <authorList>
            <person name="Krivoruchko A.V."/>
            <person name="Elkin A."/>
        </authorList>
    </citation>
    <scope>NUCLEOTIDE SEQUENCE</scope>
    <source>
        <strain evidence="1">IEGM 1391</strain>
    </source>
</reference>
<dbReference type="RefSeq" id="WP_269602786.1">
    <property type="nucleotide sequence ID" value="NZ_JAPWIJ010000002.1"/>
</dbReference>